<evidence type="ECO:0000313" key="1">
    <source>
        <dbReference type="EMBL" id="KAH9517590.1"/>
    </source>
</evidence>
<keyword evidence="2" id="KW-1185">Reference proteome</keyword>
<reference evidence="1" key="2">
    <citation type="journal article" date="2022" name="Res Sq">
        <title>Comparative Genomics Reveals Insights into the Divergent Evolution of Astigmatic Mites and Household Pest Adaptations.</title>
        <authorList>
            <person name="Xiong Q."/>
            <person name="Wan A.T.-Y."/>
            <person name="Liu X.-Y."/>
            <person name="Fung C.S.-H."/>
            <person name="Xiao X."/>
            <person name="Malainual N."/>
            <person name="Hou J."/>
            <person name="Wang L."/>
            <person name="Wang M."/>
            <person name="Yang K."/>
            <person name="Cui Y."/>
            <person name="Leung E."/>
            <person name="Nong W."/>
            <person name="Shin S.-K."/>
            <person name="Au S."/>
            <person name="Jeong K.Y."/>
            <person name="Chew F.T."/>
            <person name="Hui J."/>
            <person name="Leung T.F."/>
            <person name="Tungtrongchitr A."/>
            <person name="Zhong N."/>
            <person name="Liu Z."/>
            <person name="Tsui S."/>
        </authorList>
    </citation>
    <scope>NUCLEOTIDE SEQUENCE</scope>
    <source>
        <strain evidence="1">Derf</strain>
        <tissue evidence="1">Whole organism</tissue>
    </source>
</reference>
<dbReference type="EMBL" id="ASGP02000003">
    <property type="protein sequence ID" value="KAH9517590.1"/>
    <property type="molecule type" value="Genomic_DNA"/>
</dbReference>
<accession>A0A922I212</accession>
<proteinExistence type="predicted"/>
<organism evidence="1 2">
    <name type="scientific">Dermatophagoides farinae</name>
    <name type="common">American house dust mite</name>
    <dbReference type="NCBI Taxonomy" id="6954"/>
    <lineage>
        <taxon>Eukaryota</taxon>
        <taxon>Metazoa</taxon>
        <taxon>Ecdysozoa</taxon>
        <taxon>Arthropoda</taxon>
        <taxon>Chelicerata</taxon>
        <taxon>Arachnida</taxon>
        <taxon>Acari</taxon>
        <taxon>Acariformes</taxon>
        <taxon>Sarcoptiformes</taxon>
        <taxon>Astigmata</taxon>
        <taxon>Psoroptidia</taxon>
        <taxon>Analgoidea</taxon>
        <taxon>Pyroglyphidae</taxon>
        <taxon>Dermatophagoidinae</taxon>
        <taxon>Dermatophagoides</taxon>
    </lineage>
</organism>
<dbReference type="AlphaFoldDB" id="A0A922I212"/>
<gene>
    <name evidence="1" type="ORF">DERF_008250</name>
</gene>
<protein>
    <submittedName>
        <fullName evidence="1">Uncharacterized protein</fullName>
    </submittedName>
</protein>
<dbReference type="Proteomes" id="UP000790347">
    <property type="component" value="Unassembled WGS sequence"/>
</dbReference>
<sequence length="106" mass="12525">MTTKYQIRSMNPYAKHALSSLPKMKFSEKFTTSLFKVKIFDSSIVVGNGIKSVWLVADRWGMKLLLNPYDTRHAFRIWLWKLDCYRLEFRPDSKRSLCSFTFSVSM</sequence>
<name>A0A922I212_DERFA</name>
<reference evidence="1" key="1">
    <citation type="submission" date="2013-05" db="EMBL/GenBank/DDBJ databases">
        <authorList>
            <person name="Yim A.K.Y."/>
            <person name="Chan T.F."/>
            <person name="Ji K.M."/>
            <person name="Liu X.Y."/>
            <person name="Zhou J.W."/>
            <person name="Li R.Q."/>
            <person name="Yang K.Y."/>
            <person name="Li J."/>
            <person name="Li M."/>
            <person name="Law P.T.W."/>
            <person name="Wu Y.L."/>
            <person name="Cai Z.L."/>
            <person name="Qin H."/>
            <person name="Bao Y."/>
            <person name="Leung R.K.K."/>
            <person name="Ng P.K.S."/>
            <person name="Zou J."/>
            <person name="Zhong X.J."/>
            <person name="Ran P.X."/>
            <person name="Zhong N.S."/>
            <person name="Liu Z.G."/>
            <person name="Tsui S.K.W."/>
        </authorList>
    </citation>
    <scope>NUCLEOTIDE SEQUENCE</scope>
    <source>
        <strain evidence="1">Derf</strain>
        <tissue evidence="1">Whole organism</tissue>
    </source>
</reference>
<evidence type="ECO:0000313" key="2">
    <source>
        <dbReference type="Proteomes" id="UP000790347"/>
    </source>
</evidence>
<comment type="caution">
    <text evidence="1">The sequence shown here is derived from an EMBL/GenBank/DDBJ whole genome shotgun (WGS) entry which is preliminary data.</text>
</comment>